<organism evidence="4 5">
    <name type="scientific">Protomyces lactucae-debilis</name>
    <dbReference type="NCBI Taxonomy" id="2754530"/>
    <lineage>
        <taxon>Eukaryota</taxon>
        <taxon>Fungi</taxon>
        <taxon>Dikarya</taxon>
        <taxon>Ascomycota</taxon>
        <taxon>Taphrinomycotina</taxon>
        <taxon>Taphrinomycetes</taxon>
        <taxon>Taphrinales</taxon>
        <taxon>Protomycetaceae</taxon>
        <taxon>Protomyces</taxon>
    </lineage>
</organism>
<dbReference type="OrthoDB" id="10252032at2759"/>
<feature type="region of interest" description="Disordered" evidence="2">
    <location>
        <begin position="410"/>
        <end position="440"/>
    </location>
</feature>
<evidence type="ECO:0000259" key="3">
    <source>
        <dbReference type="Pfam" id="PF12936"/>
    </source>
</evidence>
<dbReference type="Proteomes" id="UP000193685">
    <property type="component" value="Unassembled WGS sequence"/>
</dbReference>
<dbReference type="OMA" id="KIMATRH"/>
<keyword evidence="5" id="KW-1185">Reference proteome</keyword>
<dbReference type="Pfam" id="PF05178">
    <property type="entry name" value="Kri1"/>
    <property type="match status" value="1"/>
</dbReference>
<evidence type="ECO:0000313" key="5">
    <source>
        <dbReference type="Proteomes" id="UP000193685"/>
    </source>
</evidence>
<dbReference type="PANTHER" id="PTHR14490">
    <property type="entry name" value="ZINC FINGER, ZZ TYPE"/>
    <property type="match status" value="1"/>
</dbReference>
<dbReference type="RefSeq" id="XP_040726035.1">
    <property type="nucleotide sequence ID" value="XM_040867661.1"/>
</dbReference>
<evidence type="ECO:0000256" key="1">
    <source>
        <dbReference type="ARBA" id="ARBA00007473"/>
    </source>
</evidence>
<protein>
    <submittedName>
        <fullName evidence="4">KRI1-like family C-terminal-domain-containing protein</fullName>
    </submittedName>
</protein>
<feature type="region of interest" description="Disordered" evidence="2">
    <location>
        <begin position="290"/>
        <end position="334"/>
    </location>
</feature>
<gene>
    <name evidence="4" type="ORF">BCR37DRAFT_346087</name>
</gene>
<dbReference type="STRING" id="56484.A0A1Y2FIF8"/>
<comment type="caution">
    <text evidence="4">The sequence shown here is derived from an EMBL/GenBank/DDBJ whole genome shotgun (WGS) entry which is preliminary data.</text>
</comment>
<feature type="compositionally biased region" description="Acidic residues" evidence="2">
    <location>
        <begin position="29"/>
        <end position="38"/>
    </location>
</feature>
<dbReference type="GO" id="GO:0030686">
    <property type="term" value="C:90S preribosome"/>
    <property type="evidence" value="ECO:0007669"/>
    <property type="project" value="TreeGrafter"/>
</dbReference>
<proteinExistence type="inferred from homology"/>
<reference evidence="4 5" key="1">
    <citation type="submission" date="2016-07" db="EMBL/GenBank/DDBJ databases">
        <title>Pervasive Adenine N6-methylation of Active Genes in Fungi.</title>
        <authorList>
            <consortium name="DOE Joint Genome Institute"/>
            <person name="Mondo S.J."/>
            <person name="Dannebaum R.O."/>
            <person name="Kuo R.C."/>
            <person name="Labutti K."/>
            <person name="Haridas S."/>
            <person name="Kuo A."/>
            <person name="Salamov A."/>
            <person name="Ahrendt S.R."/>
            <person name="Lipzen A."/>
            <person name="Sullivan W."/>
            <person name="Andreopoulos W.B."/>
            <person name="Clum A."/>
            <person name="Lindquist E."/>
            <person name="Daum C."/>
            <person name="Ramamoorthy G.K."/>
            <person name="Gryganskyi A."/>
            <person name="Culley D."/>
            <person name="Magnuson J.K."/>
            <person name="James T.Y."/>
            <person name="O'Malley M.A."/>
            <person name="Stajich J.E."/>
            <person name="Spatafora J.W."/>
            <person name="Visel A."/>
            <person name="Grigoriev I.V."/>
        </authorList>
    </citation>
    <scope>NUCLEOTIDE SEQUENCE [LARGE SCALE GENOMIC DNA]</scope>
    <source>
        <strain evidence="4 5">12-1054</strain>
    </source>
</reference>
<feature type="region of interest" description="Disordered" evidence="2">
    <location>
        <begin position="115"/>
        <end position="197"/>
    </location>
</feature>
<dbReference type="InterPro" id="IPR018034">
    <property type="entry name" value="Kri1"/>
</dbReference>
<feature type="compositionally biased region" description="Acidic residues" evidence="2">
    <location>
        <begin position="410"/>
        <end position="424"/>
    </location>
</feature>
<feature type="compositionally biased region" description="Basic and acidic residues" evidence="2">
    <location>
        <begin position="16"/>
        <end position="26"/>
    </location>
</feature>
<feature type="region of interest" description="Disordered" evidence="2">
    <location>
        <begin position="1"/>
        <end position="90"/>
    </location>
</feature>
<dbReference type="GO" id="GO:0000447">
    <property type="term" value="P:endonucleolytic cleavage in ITS1 to separate SSU-rRNA from 5.8S rRNA and LSU-rRNA from tricistronic rRNA transcript (SSU-rRNA, 5.8S rRNA, LSU-rRNA)"/>
    <property type="evidence" value="ECO:0007669"/>
    <property type="project" value="TreeGrafter"/>
</dbReference>
<name>A0A1Y2FIF8_PROLT</name>
<sequence>MPRKKSAAKKAQAKPKSPEPEVKETVLFDQDEAEDEEGFTINAEFARRYEHNKKREDLHRLQEKYKAEGSEDSDSETEDSDGELNTPQIDATILKVLSKIRRKDADVYKSDVQFFDEPTESASKSKTKEAKPVTIADLHRQTLLTGQGNAEHDGQDSDDEIPTHVQEQAELRAAFRTKEGQADSDDEVLVRRKKTSDEVEEEDKAYKDFLAEQLAESGDADVLQKLDGSDAEEGEAFLMDYVLNRGWLDKDAQKRPDYSNLVGDESESESDFEEKAEQFETAYNFRYEEPGALELASHPRDVPSLRRKEEKRKKERESKLAKQSKQKTEREEELNRLRNLKRQDLEDKIAQIEQVTGTKMDFALEDLEADFDADDWDKRLMSKFDEAYYNEKDAEKPTWDDDIELDDLGIAEDEDAVQADVEEDPAPKKQQTLTHRERRERAAKIDTLVDKAIGPVNPLGDGTVFKYRKTAPETFGLSIEDILFADDKDLNEFAGLKKLAAFRDQEKRERDHKKLGAKKRVKRFQKQLWEDSKWASREVALGEKKESKKRKRKE</sequence>
<feature type="compositionally biased region" description="Basic and acidic residues" evidence="2">
    <location>
        <begin position="45"/>
        <end position="69"/>
    </location>
</feature>
<feature type="compositionally biased region" description="Acidic residues" evidence="2">
    <location>
        <begin position="70"/>
        <end position="82"/>
    </location>
</feature>
<accession>A0A1Y2FIF8</accession>
<feature type="region of interest" description="Disordered" evidence="2">
    <location>
        <begin position="253"/>
        <end position="275"/>
    </location>
</feature>
<comment type="similarity">
    <text evidence="1">Belongs to the KRI1 family.</text>
</comment>
<dbReference type="PANTHER" id="PTHR14490:SF5">
    <property type="entry name" value="PROTEIN KRI1 HOMOLOG"/>
    <property type="match status" value="1"/>
</dbReference>
<dbReference type="AlphaFoldDB" id="A0A1Y2FIF8"/>
<feature type="compositionally biased region" description="Basic residues" evidence="2">
    <location>
        <begin position="1"/>
        <end position="13"/>
    </location>
</feature>
<dbReference type="InterPro" id="IPR024626">
    <property type="entry name" value="Kri1-like_C"/>
</dbReference>
<feature type="domain" description="Kri1-like C-terminal" evidence="3">
    <location>
        <begin position="462"/>
        <end position="527"/>
    </location>
</feature>
<feature type="compositionally biased region" description="Basic and acidic residues" evidence="2">
    <location>
        <begin position="315"/>
        <end position="334"/>
    </location>
</feature>
<dbReference type="EMBL" id="MCFI01000007">
    <property type="protein sequence ID" value="ORY83740.1"/>
    <property type="molecule type" value="Genomic_DNA"/>
</dbReference>
<evidence type="ECO:0000313" key="4">
    <source>
        <dbReference type="EMBL" id="ORY83740.1"/>
    </source>
</evidence>
<dbReference type="GeneID" id="63784260"/>
<dbReference type="Pfam" id="PF12936">
    <property type="entry name" value="Kri1_C"/>
    <property type="match status" value="1"/>
</dbReference>
<feature type="compositionally biased region" description="Basic and acidic residues" evidence="2">
    <location>
        <begin position="297"/>
        <end position="308"/>
    </location>
</feature>
<dbReference type="GO" id="GO:0005730">
    <property type="term" value="C:nucleolus"/>
    <property type="evidence" value="ECO:0007669"/>
    <property type="project" value="TreeGrafter"/>
</dbReference>
<evidence type="ECO:0000256" key="2">
    <source>
        <dbReference type="SAM" id="MobiDB-lite"/>
    </source>
</evidence>